<evidence type="ECO:0000256" key="2">
    <source>
        <dbReference type="SAM" id="MobiDB-lite"/>
    </source>
</evidence>
<dbReference type="AlphaFoldDB" id="H2AXC5"/>
<dbReference type="HOGENOM" id="CLU_078546_0_0_1"/>
<dbReference type="STRING" id="1071382.H2AXC5"/>
<feature type="chain" id="PRO_5003559399" description="PI31 proteasome regulator C-terminal domain-containing protein" evidence="3">
    <location>
        <begin position="29"/>
        <end position="283"/>
    </location>
</feature>
<proteinExistence type="inferred from homology"/>
<dbReference type="GeneID" id="13884492"/>
<feature type="region of interest" description="Disordered" evidence="2">
    <location>
        <begin position="236"/>
        <end position="283"/>
    </location>
</feature>
<keyword evidence="6" id="KW-1185">Reference proteome</keyword>
<evidence type="ECO:0000256" key="3">
    <source>
        <dbReference type="SAM" id="SignalP"/>
    </source>
</evidence>
<dbReference type="Proteomes" id="UP000005220">
    <property type="component" value="Chromosome 6"/>
</dbReference>
<sequence length="283" mass="30800">MKAITSKLTLAVSLIIVALQSTNKNLEATNFVDDGTTVKTTLNYIESDGGSLQIVGLEMEKSRKCLISIIGHNDEVMGSKIFDYKDDLLISDDLKFPMEFDNFIATIDLDTITHTIIMKFNIIVPRNEAEEARNNRNEELQPPVLDTGKTTLEEQEVRSSTFKRPADMPGFEDEYEITEESRGVNPLPGLNINPGRGTGYGDVDLYPMGQRNPFNMGPNNPLGGQQGGMIFDPMGEGKHKGDQGRGPGWIPGAKFDHPFGRPSGDSSSGGSGGFFPGSSGGFF</sequence>
<feature type="signal peptide" evidence="3">
    <location>
        <begin position="1"/>
        <end position="28"/>
    </location>
</feature>
<reference evidence="5 6" key="1">
    <citation type="journal article" date="2011" name="Proc. Natl. Acad. Sci. U.S.A.">
        <title>Evolutionary erosion of yeast sex chromosomes by mating-type switching accidents.</title>
        <authorList>
            <person name="Gordon J.L."/>
            <person name="Armisen D."/>
            <person name="Proux-Wera E."/>
            <person name="Oheigeartaigh S.S."/>
            <person name="Byrne K.P."/>
            <person name="Wolfe K.H."/>
        </authorList>
    </citation>
    <scope>NUCLEOTIDE SEQUENCE [LARGE SCALE GENOMIC DNA]</scope>
    <source>
        <strain evidence="6">ATCC 22294 / BCRC 22015 / CBS 2517 / CECT 1963 / NBRC 1671 / NRRL Y-8276</strain>
    </source>
</reference>
<dbReference type="RefSeq" id="XP_003958160.1">
    <property type="nucleotide sequence ID" value="XM_003958111.1"/>
</dbReference>
<feature type="domain" description="PI31 proteasome regulator C-terminal" evidence="4">
    <location>
        <begin position="200"/>
        <end position="261"/>
    </location>
</feature>
<dbReference type="OrthoDB" id="68090at2759"/>
<accession>H2AXC5</accession>
<dbReference type="Pfam" id="PF08577">
    <property type="entry name" value="PI31_Prot_C"/>
    <property type="match status" value="1"/>
</dbReference>
<evidence type="ECO:0000256" key="1">
    <source>
        <dbReference type="ARBA" id="ARBA00006405"/>
    </source>
</evidence>
<evidence type="ECO:0000313" key="6">
    <source>
        <dbReference type="Proteomes" id="UP000005220"/>
    </source>
</evidence>
<dbReference type="InterPro" id="IPR013886">
    <property type="entry name" value="PI31_Prot_C"/>
</dbReference>
<feature type="compositionally biased region" description="Gly residues" evidence="2">
    <location>
        <begin position="267"/>
        <end position="283"/>
    </location>
</feature>
<protein>
    <recommendedName>
        <fullName evidence="4">PI31 proteasome regulator C-terminal domain-containing protein</fullName>
    </recommendedName>
</protein>
<evidence type="ECO:0000313" key="5">
    <source>
        <dbReference type="EMBL" id="CCF59025.1"/>
    </source>
</evidence>
<dbReference type="KEGG" id="kaf:KAFR_0F04300"/>
<evidence type="ECO:0000259" key="4">
    <source>
        <dbReference type="Pfam" id="PF08577"/>
    </source>
</evidence>
<dbReference type="InParanoid" id="H2AXC5"/>
<dbReference type="eggNOG" id="ENOG502S4RD">
    <property type="taxonomic scope" value="Eukaryota"/>
</dbReference>
<comment type="similarity">
    <text evidence="1">Belongs to the proteasome inhibitor PI31 family.</text>
</comment>
<name>H2AXC5_KAZAF</name>
<organism evidence="5 6">
    <name type="scientific">Kazachstania africana (strain ATCC 22294 / BCRC 22015 / CBS 2517 / CECT 1963 / NBRC 1671 / NRRL Y-8276)</name>
    <name type="common">Yeast</name>
    <name type="synonym">Kluyveromyces africanus</name>
    <dbReference type="NCBI Taxonomy" id="1071382"/>
    <lineage>
        <taxon>Eukaryota</taxon>
        <taxon>Fungi</taxon>
        <taxon>Dikarya</taxon>
        <taxon>Ascomycota</taxon>
        <taxon>Saccharomycotina</taxon>
        <taxon>Saccharomycetes</taxon>
        <taxon>Saccharomycetales</taxon>
        <taxon>Saccharomycetaceae</taxon>
        <taxon>Kazachstania</taxon>
    </lineage>
</organism>
<gene>
    <name evidence="5" type="primary">KAFR0F04300</name>
    <name evidence="5" type="ORF">KAFR_0F04300</name>
</gene>
<dbReference type="EMBL" id="HE650826">
    <property type="protein sequence ID" value="CCF59025.1"/>
    <property type="molecule type" value="Genomic_DNA"/>
</dbReference>
<keyword evidence="3" id="KW-0732">Signal</keyword>